<proteinExistence type="predicted"/>
<dbReference type="PANTHER" id="PTHR13847:SF287">
    <property type="entry name" value="FAD-DEPENDENT OXIDOREDUCTASE DOMAIN-CONTAINING PROTEIN 1"/>
    <property type="match status" value="1"/>
</dbReference>
<accession>A0ABW4MAW2</accession>
<comment type="caution">
    <text evidence="3">The sequence shown here is derived from an EMBL/GenBank/DDBJ whole genome shotgun (WGS) entry which is preliminary data.</text>
</comment>
<evidence type="ECO:0000313" key="3">
    <source>
        <dbReference type="EMBL" id="MFD1765384.1"/>
    </source>
</evidence>
<dbReference type="InterPro" id="IPR036188">
    <property type="entry name" value="FAD/NAD-bd_sf"/>
</dbReference>
<dbReference type="GO" id="GO:0016491">
    <property type="term" value="F:oxidoreductase activity"/>
    <property type="evidence" value="ECO:0007669"/>
    <property type="project" value="UniProtKB-KW"/>
</dbReference>
<sequence length="368" mass="39749">MTRFDVAIIGAGMAGASLAAELSGERSVLLLEAEEFPGYHSTGRSAAFWSETYGGPAIQPLTTASRAFLATPPDEFSEKGFLIPRGSLHIGTAESKGEAAAMLADFADSPVRLEKIEADEIDRHLSGRRSGWDVALWEPDCCDIDVAGLHQAYLRAASTHGCKPLCRARVRSLSHRDGCWLIETEAGLYEATTIVNAAGAWADTIAQMAGVQPLGIQPYRRTVVQLQVSPAASADLPLVVGLDGSFYFKPEAGGRLWLSPHDEIETPPCDAAPEELDVAMAIARFEEVVDWKIERLERKWAGLRSFAPDRKPVIGRDGAVDSFFWLAGQGGFGIQTAPAVAKLAGDLLLERKTDPDLPINQYDPSRFA</sequence>
<feature type="domain" description="FAD dependent oxidoreductase" evidence="2">
    <location>
        <begin position="5"/>
        <end position="347"/>
    </location>
</feature>
<dbReference type="PANTHER" id="PTHR13847">
    <property type="entry name" value="SARCOSINE DEHYDROGENASE-RELATED"/>
    <property type="match status" value="1"/>
</dbReference>
<gene>
    <name evidence="3" type="ORF">ACFSAG_00835</name>
</gene>
<protein>
    <submittedName>
        <fullName evidence="3">NAD(P)/FAD-dependent oxidoreductase</fullName>
        <ecNumber evidence="3">1.-.-.-</ecNumber>
    </submittedName>
</protein>
<evidence type="ECO:0000313" key="4">
    <source>
        <dbReference type="Proteomes" id="UP001597215"/>
    </source>
</evidence>
<evidence type="ECO:0000259" key="2">
    <source>
        <dbReference type="Pfam" id="PF01266"/>
    </source>
</evidence>
<keyword evidence="1 3" id="KW-0560">Oxidoreductase</keyword>
<dbReference type="EMBL" id="JBHUEL010000002">
    <property type="protein sequence ID" value="MFD1765384.1"/>
    <property type="molecule type" value="Genomic_DNA"/>
</dbReference>
<dbReference type="InterPro" id="IPR006076">
    <property type="entry name" value="FAD-dep_OxRdtase"/>
</dbReference>
<name>A0ABW4MAW2_9SPHN</name>
<dbReference type="Proteomes" id="UP001597215">
    <property type="component" value="Unassembled WGS sequence"/>
</dbReference>
<dbReference type="Gene3D" id="3.30.9.10">
    <property type="entry name" value="D-Amino Acid Oxidase, subunit A, domain 2"/>
    <property type="match status" value="1"/>
</dbReference>
<keyword evidence="4" id="KW-1185">Reference proteome</keyword>
<dbReference type="Pfam" id="PF01266">
    <property type="entry name" value="DAO"/>
    <property type="match status" value="1"/>
</dbReference>
<organism evidence="3 4">
    <name type="scientific">Sphingorhabdus buctiana</name>
    <dbReference type="NCBI Taxonomy" id="1508805"/>
    <lineage>
        <taxon>Bacteria</taxon>
        <taxon>Pseudomonadati</taxon>
        <taxon>Pseudomonadota</taxon>
        <taxon>Alphaproteobacteria</taxon>
        <taxon>Sphingomonadales</taxon>
        <taxon>Sphingomonadaceae</taxon>
        <taxon>Sphingorhabdus</taxon>
    </lineage>
</organism>
<dbReference type="Gene3D" id="3.50.50.60">
    <property type="entry name" value="FAD/NAD(P)-binding domain"/>
    <property type="match status" value="1"/>
</dbReference>
<evidence type="ECO:0000256" key="1">
    <source>
        <dbReference type="ARBA" id="ARBA00023002"/>
    </source>
</evidence>
<dbReference type="SUPFAM" id="SSF51905">
    <property type="entry name" value="FAD/NAD(P)-binding domain"/>
    <property type="match status" value="1"/>
</dbReference>
<dbReference type="RefSeq" id="WP_381510618.1">
    <property type="nucleotide sequence ID" value="NZ_JBHUEL010000002.1"/>
</dbReference>
<dbReference type="EC" id="1.-.-.-" evidence="3"/>
<reference evidence="4" key="1">
    <citation type="journal article" date="2019" name="Int. J. Syst. Evol. Microbiol.">
        <title>The Global Catalogue of Microorganisms (GCM) 10K type strain sequencing project: providing services to taxonomists for standard genome sequencing and annotation.</title>
        <authorList>
            <consortium name="The Broad Institute Genomics Platform"/>
            <consortium name="The Broad Institute Genome Sequencing Center for Infectious Disease"/>
            <person name="Wu L."/>
            <person name="Ma J."/>
        </authorList>
    </citation>
    <scope>NUCLEOTIDE SEQUENCE [LARGE SCALE GENOMIC DNA]</scope>
    <source>
        <strain evidence="4">CGMCC 1.12449</strain>
    </source>
</reference>